<reference evidence="1" key="1">
    <citation type="submission" date="2014-09" db="EMBL/GenBank/DDBJ databases">
        <authorList>
            <person name="Magalhaes I.L.F."/>
            <person name="Oliveira U."/>
            <person name="Santos F.R."/>
            <person name="Vidigal T.H.D.A."/>
            <person name="Brescovit A.D."/>
            <person name="Santos A.J."/>
        </authorList>
    </citation>
    <scope>NUCLEOTIDE SEQUENCE</scope>
    <source>
        <tissue evidence="1">Shoot tissue taken approximately 20 cm above the soil surface</tissue>
    </source>
</reference>
<evidence type="ECO:0000313" key="1">
    <source>
        <dbReference type="EMBL" id="JAD43285.1"/>
    </source>
</evidence>
<sequence length="39" mass="4422">MGTCIDTKSFQCAVYLSFEHPLTVVQVQLCNHDSERFSS</sequence>
<proteinExistence type="predicted"/>
<protein>
    <submittedName>
        <fullName evidence="1">Uncharacterized protein</fullName>
    </submittedName>
</protein>
<dbReference type="EMBL" id="GBRH01254610">
    <property type="protein sequence ID" value="JAD43285.1"/>
    <property type="molecule type" value="Transcribed_RNA"/>
</dbReference>
<name>A0A0A9A2Q4_ARUDO</name>
<accession>A0A0A9A2Q4</accession>
<dbReference type="AlphaFoldDB" id="A0A0A9A2Q4"/>
<organism evidence="1">
    <name type="scientific">Arundo donax</name>
    <name type="common">Giant reed</name>
    <name type="synonym">Donax arundinaceus</name>
    <dbReference type="NCBI Taxonomy" id="35708"/>
    <lineage>
        <taxon>Eukaryota</taxon>
        <taxon>Viridiplantae</taxon>
        <taxon>Streptophyta</taxon>
        <taxon>Embryophyta</taxon>
        <taxon>Tracheophyta</taxon>
        <taxon>Spermatophyta</taxon>
        <taxon>Magnoliopsida</taxon>
        <taxon>Liliopsida</taxon>
        <taxon>Poales</taxon>
        <taxon>Poaceae</taxon>
        <taxon>PACMAD clade</taxon>
        <taxon>Arundinoideae</taxon>
        <taxon>Arundineae</taxon>
        <taxon>Arundo</taxon>
    </lineage>
</organism>
<reference evidence="1" key="2">
    <citation type="journal article" date="2015" name="Data Brief">
        <title>Shoot transcriptome of the giant reed, Arundo donax.</title>
        <authorList>
            <person name="Barrero R.A."/>
            <person name="Guerrero F.D."/>
            <person name="Moolhuijzen P."/>
            <person name="Goolsby J.A."/>
            <person name="Tidwell J."/>
            <person name="Bellgard S.E."/>
            <person name="Bellgard M.I."/>
        </authorList>
    </citation>
    <scope>NUCLEOTIDE SEQUENCE</scope>
    <source>
        <tissue evidence="1">Shoot tissue taken approximately 20 cm above the soil surface</tissue>
    </source>
</reference>